<keyword evidence="1" id="KW-0732">Signal</keyword>
<dbReference type="InterPro" id="IPR036514">
    <property type="entry name" value="SGNH_hydro_sf"/>
</dbReference>
<dbReference type="Proteomes" id="UP001597374">
    <property type="component" value="Unassembled WGS sequence"/>
</dbReference>
<dbReference type="Gene3D" id="3.40.50.1110">
    <property type="entry name" value="SGNH hydrolase"/>
    <property type="match status" value="1"/>
</dbReference>
<feature type="domain" description="SGNH hydrolase-type esterase" evidence="2">
    <location>
        <begin position="58"/>
        <end position="221"/>
    </location>
</feature>
<accession>A0ABW5CU60</accession>
<dbReference type="InterPro" id="IPR051532">
    <property type="entry name" value="Ester_Hydrolysis_Enzymes"/>
</dbReference>
<dbReference type="Pfam" id="PF13472">
    <property type="entry name" value="Lipase_GDSL_2"/>
    <property type="match status" value="1"/>
</dbReference>
<evidence type="ECO:0000256" key="1">
    <source>
        <dbReference type="SAM" id="SignalP"/>
    </source>
</evidence>
<dbReference type="InterPro" id="IPR013830">
    <property type="entry name" value="SGNH_hydro"/>
</dbReference>
<organism evidence="3 4">
    <name type="scientific">Pontibacter ruber</name>
    <dbReference type="NCBI Taxonomy" id="1343895"/>
    <lineage>
        <taxon>Bacteria</taxon>
        <taxon>Pseudomonadati</taxon>
        <taxon>Bacteroidota</taxon>
        <taxon>Cytophagia</taxon>
        <taxon>Cytophagales</taxon>
        <taxon>Hymenobacteraceae</taxon>
        <taxon>Pontibacter</taxon>
    </lineage>
</organism>
<dbReference type="PROSITE" id="PS51257">
    <property type="entry name" value="PROKAR_LIPOPROTEIN"/>
    <property type="match status" value="1"/>
</dbReference>
<dbReference type="RefSeq" id="WP_250429803.1">
    <property type="nucleotide sequence ID" value="NZ_JALPRR010000002.1"/>
</dbReference>
<keyword evidence="4" id="KW-1185">Reference proteome</keyword>
<comment type="caution">
    <text evidence="3">The sequence shown here is derived from an EMBL/GenBank/DDBJ whole genome shotgun (WGS) entry which is preliminary data.</text>
</comment>
<gene>
    <name evidence="3" type="ORF">ACFSKP_01045</name>
</gene>
<reference evidence="4" key="1">
    <citation type="journal article" date="2019" name="Int. J. Syst. Evol. Microbiol.">
        <title>The Global Catalogue of Microorganisms (GCM) 10K type strain sequencing project: providing services to taxonomists for standard genome sequencing and annotation.</title>
        <authorList>
            <consortium name="The Broad Institute Genomics Platform"/>
            <consortium name="The Broad Institute Genome Sequencing Center for Infectious Disease"/>
            <person name="Wu L."/>
            <person name="Ma J."/>
        </authorList>
    </citation>
    <scope>NUCLEOTIDE SEQUENCE [LARGE SCALE GENOMIC DNA]</scope>
    <source>
        <strain evidence="4">CGMCC 4.1782</strain>
    </source>
</reference>
<dbReference type="SUPFAM" id="SSF52266">
    <property type="entry name" value="SGNH hydrolase"/>
    <property type="match status" value="1"/>
</dbReference>
<name>A0ABW5CU60_9BACT</name>
<evidence type="ECO:0000313" key="4">
    <source>
        <dbReference type="Proteomes" id="UP001597374"/>
    </source>
</evidence>
<feature type="chain" id="PRO_5045929899" evidence="1">
    <location>
        <begin position="25"/>
        <end position="240"/>
    </location>
</feature>
<dbReference type="CDD" id="cd01822">
    <property type="entry name" value="Lysophospholipase_L1_like"/>
    <property type="match status" value="1"/>
</dbReference>
<sequence length="240" mass="26137">MVMKSKFLTLYLLGLMFFYSCGQAEQTDSVEASQATATTQTKKEENTATAEKTKTIVFFGNSLTAGYGLEPDQAFPALIQQHIDSLGLPYKAVNAGVSGETSAGGKSRVDWILKQPVDVFVLELGANDGLRGINPKETYRNLGTIIDKVRAKNPEAQIILAGMQIPPSMGQQFASEFREVYARLAKDKDVALIPFLLEGVAGERELNQGDGIHPTVEGQKILAQNTWQVLEPILKEQASS</sequence>
<dbReference type="PANTHER" id="PTHR30383:SF24">
    <property type="entry name" value="THIOESTERASE 1_PROTEASE 1_LYSOPHOSPHOLIPASE L1"/>
    <property type="match status" value="1"/>
</dbReference>
<proteinExistence type="predicted"/>
<dbReference type="PANTHER" id="PTHR30383">
    <property type="entry name" value="THIOESTERASE 1/PROTEASE 1/LYSOPHOSPHOLIPASE L1"/>
    <property type="match status" value="1"/>
</dbReference>
<dbReference type="EMBL" id="JBHUIM010000001">
    <property type="protein sequence ID" value="MFD2244820.1"/>
    <property type="molecule type" value="Genomic_DNA"/>
</dbReference>
<feature type="signal peptide" evidence="1">
    <location>
        <begin position="1"/>
        <end position="24"/>
    </location>
</feature>
<evidence type="ECO:0000259" key="2">
    <source>
        <dbReference type="Pfam" id="PF13472"/>
    </source>
</evidence>
<evidence type="ECO:0000313" key="3">
    <source>
        <dbReference type="EMBL" id="MFD2244820.1"/>
    </source>
</evidence>
<protein>
    <submittedName>
        <fullName evidence="3">Arylesterase</fullName>
    </submittedName>
</protein>